<dbReference type="SUPFAM" id="SSF46626">
    <property type="entry name" value="Cytochrome c"/>
    <property type="match status" value="1"/>
</dbReference>
<dbReference type="Pfam" id="PF00034">
    <property type="entry name" value="Cytochrom_C"/>
    <property type="match status" value="1"/>
</dbReference>
<evidence type="ECO:0000313" key="10">
    <source>
        <dbReference type="Proteomes" id="UP000215633"/>
    </source>
</evidence>
<dbReference type="AlphaFoldDB" id="A0A261VXY2"/>
<feature type="domain" description="Cytochrome c" evidence="8">
    <location>
        <begin position="32"/>
        <end position="129"/>
    </location>
</feature>
<dbReference type="GO" id="GO:0020037">
    <property type="term" value="F:heme binding"/>
    <property type="evidence" value="ECO:0007669"/>
    <property type="project" value="InterPro"/>
</dbReference>
<evidence type="ECO:0000256" key="4">
    <source>
        <dbReference type="ARBA" id="ARBA00022982"/>
    </source>
</evidence>
<evidence type="ECO:0000256" key="7">
    <source>
        <dbReference type="SAM" id="SignalP"/>
    </source>
</evidence>
<keyword evidence="7" id="KW-0732">Signal</keyword>
<evidence type="ECO:0000313" key="9">
    <source>
        <dbReference type="EMBL" id="OZI78968.1"/>
    </source>
</evidence>
<dbReference type="InterPro" id="IPR009056">
    <property type="entry name" value="Cyt_c-like_dom"/>
</dbReference>
<keyword evidence="2 6" id="KW-0349">Heme</keyword>
<dbReference type="PRINTS" id="PR00604">
    <property type="entry name" value="CYTCHRMECIAB"/>
</dbReference>
<dbReference type="InterPro" id="IPR002327">
    <property type="entry name" value="Cyt_c_1A/1B"/>
</dbReference>
<evidence type="ECO:0000259" key="8">
    <source>
        <dbReference type="PROSITE" id="PS51007"/>
    </source>
</evidence>
<keyword evidence="5 6" id="KW-0408">Iron</keyword>
<dbReference type="Gene3D" id="1.10.760.10">
    <property type="entry name" value="Cytochrome c-like domain"/>
    <property type="match status" value="1"/>
</dbReference>
<sequence>MTARMAGAISLAGVALAGGAAWAAPPAPAYTGEAARGQAIYERCLACHALAHDRTGPRHCGLFGRRAGSVPGFAYSDAMRRSGIVWDEQTLDLFLKNPLAAVPGTSMGYAGVADPQERADLIAYLKQAPACAP</sequence>
<keyword evidence="10" id="KW-1185">Reference proteome</keyword>
<dbReference type="Proteomes" id="UP000215633">
    <property type="component" value="Unassembled WGS sequence"/>
</dbReference>
<proteinExistence type="predicted"/>
<protein>
    <submittedName>
        <fullName evidence="9">Cytochrome c family protein</fullName>
    </submittedName>
</protein>
<evidence type="ECO:0000256" key="3">
    <source>
        <dbReference type="ARBA" id="ARBA00022723"/>
    </source>
</evidence>
<dbReference type="RefSeq" id="WP_212591722.1">
    <property type="nucleotide sequence ID" value="NZ_NEVT01000003.1"/>
</dbReference>
<accession>A0A261VXY2</accession>
<comment type="caution">
    <text evidence="9">The sequence shown here is derived from an EMBL/GenBank/DDBJ whole genome shotgun (WGS) entry which is preliminary data.</text>
</comment>
<dbReference type="PROSITE" id="PS51007">
    <property type="entry name" value="CYTC"/>
    <property type="match status" value="1"/>
</dbReference>
<dbReference type="GO" id="GO:0046872">
    <property type="term" value="F:metal ion binding"/>
    <property type="evidence" value="ECO:0007669"/>
    <property type="project" value="UniProtKB-KW"/>
</dbReference>
<dbReference type="InterPro" id="IPR036909">
    <property type="entry name" value="Cyt_c-like_dom_sf"/>
</dbReference>
<name>A0A261VXY2_9BORD</name>
<dbReference type="PANTHER" id="PTHR11961">
    <property type="entry name" value="CYTOCHROME C"/>
    <property type="match status" value="1"/>
</dbReference>
<feature type="chain" id="PRO_5012808476" evidence="7">
    <location>
        <begin position="24"/>
        <end position="133"/>
    </location>
</feature>
<keyword evidence="4" id="KW-0249">Electron transport</keyword>
<evidence type="ECO:0000256" key="5">
    <source>
        <dbReference type="ARBA" id="ARBA00023004"/>
    </source>
</evidence>
<reference evidence="10" key="1">
    <citation type="submission" date="2017-05" db="EMBL/GenBank/DDBJ databases">
        <title>Complete and WGS of Bordetella genogroups.</title>
        <authorList>
            <person name="Spilker T."/>
            <person name="Lipuma J."/>
        </authorList>
    </citation>
    <scope>NUCLEOTIDE SEQUENCE [LARGE SCALE GENOMIC DNA]</scope>
    <source>
        <strain evidence="10">AU8256</strain>
    </source>
</reference>
<keyword evidence="1" id="KW-0813">Transport</keyword>
<gene>
    <name evidence="9" type="ORF">CAL24_03190</name>
</gene>
<feature type="signal peptide" evidence="7">
    <location>
        <begin position="1"/>
        <end position="23"/>
    </location>
</feature>
<keyword evidence="3 6" id="KW-0479">Metal-binding</keyword>
<dbReference type="GO" id="GO:0009055">
    <property type="term" value="F:electron transfer activity"/>
    <property type="evidence" value="ECO:0007669"/>
    <property type="project" value="InterPro"/>
</dbReference>
<evidence type="ECO:0000256" key="2">
    <source>
        <dbReference type="ARBA" id="ARBA00022617"/>
    </source>
</evidence>
<dbReference type="EMBL" id="NEVT01000003">
    <property type="protein sequence ID" value="OZI78968.1"/>
    <property type="molecule type" value="Genomic_DNA"/>
</dbReference>
<evidence type="ECO:0000256" key="6">
    <source>
        <dbReference type="PROSITE-ProRule" id="PRU00433"/>
    </source>
</evidence>
<organism evidence="9 10">
    <name type="scientific">Bordetella genomosp. 2</name>
    <dbReference type="NCBI Taxonomy" id="1983456"/>
    <lineage>
        <taxon>Bacteria</taxon>
        <taxon>Pseudomonadati</taxon>
        <taxon>Pseudomonadota</taxon>
        <taxon>Betaproteobacteria</taxon>
        <taxon>Burkholderiales</taxon>
        <taxon>Alcaligenaceae</taxon>
        <taxon>Bordetella</taxon>
    </lineage>
</organism>
<evidence type="ECO:0000256" key="1">
    <source>
        <dbReference type="ARBA" id="ARBA00022448"/>
    </source>
</evidence>